<evidence type="ECO:0000313" key="2">
    <source>
        <dbReference type="Proteomes" id="UP000077115"/>
    </source>
</evidence>
<reference evidence="1 2" key="2">
    <citation type="submission" date="2016-05" db="EMBL/GenBank/DDBJ databases">
        <title>Lineage-specific infection strategies underlie the spectrum of fungal disease in amphibians.</title>
        <authorList>
            <person name="Cuomo C.A."/>
            <person name="Farrer R.A."/>
            <person name="James T."/>
            <person name="Longcore J."/>
            <person name="Birren B."/>
        </authorList>
    </citation>
    <scope>NUCLEOTIDE SEQUENCE [LARGE SCALE GENOMIC DNA]</scope>
    <source>
        <strain evidence="1 2">JEL423</strain>
    </source>
</reference>
<proteinExistence type="predicted"/>
<sequence>MSVGDRCRNRQALSLVKLLGLEPVIKNIQPSASIQWIFPTLQLKFLQDTSTALSNPNRLSTLPWYLTSPNGDTLDGEAPAVVISSCADTILPALLVKKLSEGKSKAIHLQDPLVDVIHFDACLIPKHFWPTIGLTAADEIKLGVYRTDGILNPITREYLNTVSIEHISESFRNLEADRVIAVLVSGETTNLFAWYSDHSNRLIRHFEQLLTIHNVKMMLSFSDRTPETVRTRLMTWHSKLKPDLQSRVLCLKDQDSDQYNSALALSTDVLVFSDSPMLTTEAICSGRRVYLVGFTSTLGTLREFHQAHILAKRVRIFKPSQWEVEPEDQEDVLCEGAEFHNGFGGGDPEKDGGQCNVLPEAYLSKLKELILNKNS</sequence>
<protein>
    <submittedName>
        <fullName evidence="1">Uncharacterized protein</fullName>
    </submittedName>
</protein>
<reference evidence="1 2" key="1">
    <citation type="submission" date="2006-10" db="EMBL/GenBank/DDBJ databases">
        <title>The Genome Sequence of Batrachochytrium dendrobatidis JEL423.</title>
        <authorList>
            <consortium name="The Broad Institute Genome Sequencing Platform"/>
            <person name="Birren B."/>
            <person name="Lander E."/>
            <person name="Galagan J."/>
            <person name="Cuomo C."/>
            <person name="Devon K."/>
            <person name="Jaffe D."/>
            <person name="Butler J."/>
            <person name="Alvarez P."/>
            <person name="Gnerre S."/>
            <person name="Grabherr M."/>
            <person name="Kleber M."/>
            <person name="Mauceli E."/>
            <person name="Brockman W."/>
            <person name="Young S."/>
            <person name="LaButti K."/>
            <person name="Sykes S."/>
            <person name="DeCaprio D."/>
            <person name="Crawford M."/>
            <person name="Koehrsen M."/>
            <person name="Engels R."/>
            <person name="Montgomery P."/>
            <person name="Pearson M."/>
            <person name="Howarth C."/>
            <person name="Larson L."/>
            <person name="White J."/>
            <person name="O'Leary S."/>
            <person name="Kodira C."/>
            <person name="Zeng Q."/>
            <person name="Yandava C."/>
            <person name="Alvarado L."/>
            <person name="Longcore J."/>
            <person name="James T."/>
        </authorList>
    </citation>
    <scope>NUCLEOTIDE SEQUENCE [LARGE SCALE GENOMIC DNA]</scope>
    <source>
        <strain evidence="1 2">JEL423</strain>
    </source>
</reference>
<dbReference type="EMBL" id="DS022307">
    <property type="protein sequence ID" value="OAJ42091.1"/>
    <property type="molecule type" value="Genomic_DNA"/>
</dbReference>
<accession>A0A177WRW0</accession>
<name>A0A177WRW0_BATDL</name>
<gene>
    <name evidence="1" type="ORF">BDEG_25593</name>
</gene>
<dbReference type="Pfam" id="PF06258">
    <property type="entry name" value="Mito_fiss_Elm1"/>
    <property type="match status" value="1"/>
</dbReference>
<dbReference type="InterPro" id="IPR009367">
    <property type="entry name" value="Elm1-like"/>
</dbReference>
<dbReference type="AlphaFoldDB" id="A0A177WRW0"/>
<dbReference type="OrthoDB" id="2157437at2759"/>
<dbReference type="VEuPathDB" id="FungiDB:BDEG_25593"/>
<organism evidence="1 2">
    <name type="scientific">Batrachochytrium dendrobatidis (strain JEL423)</name>
    <dbReference type="NCBI Taxonomy" id="403673"/>
    <lineage>
        <taxon>Eukaryota</taxon>
        <taxon>Fungi</taxon>
        <taxon>Fungi incertae sedis</taxon>
        <taxon>Chytridiomycota</taxon>
        <taxon>Chytridiomycota incertae sedis</taxon>
        <taxon>Chytridiomycetes</taxon>
        <taxon>Rhizophydiales</taxon>
        <taxon>Rhizophydiales incertae sedis</taxon>
        <taxon>Batrachochytrium</taxon>
    </lineage>
</organism>
<evidence type="ECO:0000313" key="1">
    <source>
        <dbReference type="EMBL" id="OAJ42091.1"/>
    </source>
</evidence>
<dbReference type="Proteomes" id="UP000077115">
    <property type="component" value="Unassembled WGS sequence"/>
</dbReference>